<feature type="transmembrane region" description="Helical" evidence="7">
    <location>
        <begin position="229"/>
        <end position="249"/>
    </location>
</feature>
<feature type="transmembrane region" description="Helical" evidence="7">
    <location>
        <begin position="63"/>
        <end position="82"/>
    </location>
</feature>
<dbReference type="PANTHER" id="PTHR22926:SF3">
    <property type="entry name" value="UNDECAPRENYL-PHOSPHATE ALPHA-N-ACETYLGLUCOSAMINYL 1-PHOSPHATE TRANSFERASE"/>
    <property type="match status" value="1"/>
</dbReference>
<comment type="subcellular location">
    <subcellularLocation>
        <location evidence="1">Cell membrane</location>
        <topology evidence="1">Multi-pass membrane protein</topology>
    </subcellularLocation>
</comment>
<evidence type="ECO:0000256" key="3">
    <source>
        <dbReference type="ARBA" id="ARBA00022679"/>
    </source>
</evidence>
<feature type="transmembrane region" description="Helical" evidence="7">
    <location>
        <begin position="441"/>
        <end position="459"/>
    </location>
</feature>
<gene>
    <name evidence="8" type="ORF">ENR01_02540</name>
</gene>
<protein>
    <submittedName>
        <fullName evidence="8">Undecaprenyl/decaprenyl-phosphate alpha-N-acetylglucosaminyl 1-phosphate transferase</fullName>
    </submittedName>
</protein>
<feature type="transmembrane region" description="Helical" evidence="7">
    <location>
        <begin position="343"/>
        <end position="362"/>
    </location>
</feature>
<evidence type="ECO:0000313" key="8">
    <source>
        <dbReference type="EMBL" id="HEX62010.1"/>
    </source>
</evidence>
<comment type="caution">
    <text evidence="8">The sequence shown here is derived from an EMBL/GenBank/DDBJ whole genome shotgun (WGS) entry which is preliminary data.</text>
</comment>
<feature type="transmembrane region" description="Helical" evidence="7">
    <location>
        <begin position="134"/>
        <end position="156"/>
    </location>
</feature>
<dbReference type="Pfam" id="PF00953">
    <property type="entry name" value="Glycos_transf_4"/>
    <property type="match status" value="1"/>
</dbReference>
<feature type="transmembrane region" description="Helical" evidence="7">
    <location>
        <begin position="368"/>
        <end position="386"/>
    </location>
</feature>
<evidence type="ECO:0000256" key="4">
    <source>
        <dbReference type="ARBA" id="ARBA00022692"/>
    </source>
</evidence>
<dbReference type="GO" id="GO:0016780">
    <property type="term" value="F:phosphotransferase activity, for other substituted phosphate groups"/>
    <property type="evidence" value="ECO:0007669"/>
    <property type="project" value="InterPro"/>
</dbReference>
<dbReference type="CDD" id="cd06853">
    <property type="entry name" value="GT_WecA_like"/>
    <property type="match status" value="1"/>
</dbReference>
<dbReference type="AlphaFoldDB" id="A0A831Z161"/>
<keyword evidence="5 7" id="KW-1133">Transmembrane helix</keyword>
<feature type="transmembrane region" description="Helical" evidence="7">
    <location>
        <begin position="21"/>
        <end position="43"/>
    </location>
</feature>
<dbReference type="PANTHER" id="PTHR22926">
    <property type="entry name" value="PHOSPHO-N-ACETYLMURAMOYL-PENTAPEPTIDE-TRANSFERASE"/>
    <property type="match status" value="1"/>
</dbReference>
<dbReference type="GO" id="GO:0005886">
    <property type="term" value="C:plasma membrane"/>
    <property type="evidence" value="ECO:0007669"/>
    <property type="project" value="UniProtKB-SubCell"/>
</dbReference>
<evidence type="ECO:0000256" key="6">
    <source>
        <dbReference type="ARBA" id="ARBA00023136"/>
    </source>
</evidence>
<feature type="transmembrane region" description="Helical" evidence="7">
    <location>
        <begin position="261"/>
        <end position="283"/>
    </location>
</feature>
<accession>A0A831Z161</accession>
<keyword evidence="3 8" id="KW-0808">Transferase</keyword>
<feature type="transmembrane region" description="Helical" evidence="7">
    <location>
        <begin position="320"/>
        <end position="336"/>
    </location>
</feature>
<feature type="transmembrane region" description="Helical" evidence="7">
    <location>
        <begin position="177"/>
        <end position="195"/>
    </location>
</feature>
<organism evidence="8">
    <name type="scientific">candidate division WWE3 bacterium</name>
    <dbReference type="NCBI Taxonomy" id="2053526"/>
    <lineage>
        <taxon>Bacteria</taxon>
        <taxon>Katanobacteria</taxon>
    </lineage>
</organism>
<name>A0A831Z161_UNCKA</name>
<reference evidence="8" key="1">
    <citation type="journal article" date="2020" name="mSystems">
        <title>Genome- and Community-Level Interaction Insights into Carbon Utilization and Element Cycling Functions of Hydrothermarchaeota in Hydrothermal Sediment.</title>
        <authorList>
            <person name="Zhou Z."/>
            <person name="Liu Y."/>
            <person name="Xu W."/>
            <person name="Pan J."/>
            <person name="Luo Z.H."/>
            <person name="Li M."/>
        </authorList>
    </citation>
    <scope>NUCLEOTIDE SEQUENCE [LARGE SCALE GENOMIC DNA]</scope>
    <source>
        <strain evidence="8">SpSt-361</strain>
    </source>
</reference>
<evidence type="ECO:0000256" key="7">
    <source>
        <dbReference type="SAM" id="Phobius"/>
    </source>
</evidence>
<proteinExistence type="predicted"/>
<dbReference type="InterPro" id="IPR000715">
    <property type="entry name" value="Glycosyl_transferase_4"/>
</dbReference>
<feature type="transmembrane region" description="Helical" evidence="7">
    <location>
        <begin position="94"/>
        <end position="114"/>
    </location>
</feature>
<dbReference type="EMBL" id="DSPJ01000067">
    <property type="protein sequence ID" value="HEX62010.1"/>
    <property type="molecule type" value="Genomic_DNA"/>
</dbReference>
<dbReference type="GO" id="GO:0009103">
    <property type="term" value="P:lipopolysaccharide biosynthetic process"/>
    <property type="evidence" value="ECO:0007669"/>
    <property type="project" value="TreeGrafter"/>
</dbReference>
<keyword evidence="6 7" id="KW-0472">Membrane</keyword>
<evidence type="ECO:0000256" key="2">
    <source>
        <dbReference type="ARBA" id="ARBA00022475"/>
    </source>
</evidence>
<evidence type="ECO:0000256" key="5">
    <source>
        <dbReference type="ARBA" id="ARBA00022989"/>
    </source>
</evidence>
<dbReference type="GO" id="GO:0044038">
    <property type="term" value="P:cell wall macromolecule biosynthetic process"/>
    <property type="evidence" value="ECO:0007669"/>
    <property type="project" value="TreeGrafter"/>
</dbReference>
<dbReference type="GO" id="GO:0071555">
    <property type="term" value="P:cell wall organization"/>
    <property type="evidence" value="ECO:0007669"/>
    <property type="project" value="TreeGrafter"/>
</dbReference>
<evidence type="ECO:0000256" key="1">
    <source>
        <dbReference type="ARBA" id="ARBA00004651"/>
    </source>
</evidence>
<keyword evidence="2" id="KW-1003">Cell membrane</keyword>
<sequence length="476" mass="50577">MSLRTTLFSQKLALSSAPLLLFLWGLATLIVTAGVFAIIFSYPVLPSHVPLLFTAEQGLTTKVFLPAVPALAVIFLLGNAVVSELLLRKRENAAAIFPAFLSLLVSIILTDSLFRILRIFPLPSSAFEEAIYPLLLPFSTAILLGLGTTFAVSAAARRLKIFDRPHGPYPDVRPIPRLGALPLFVTFAATALLFLPLDAALKGFLLGMGILALIQTIDDVRPLPFWIQGLGHLAAAGAVVWGGIRITFIGNPLWPFIPPQYLAFDAIPYLSELVTVVWIFALINVVDWLDGLDGLAAGVGTIAAGTIVASSLLLDTPASALLGIILAGTLLGFLPLNFYPAQIYLGGGAFLLGYLLAVLSIFSGAKTGTALLVLAVPIIDALYVIYSRVRTGKSPFVGDQTHLHHRLLKAGISHQKIVLEEWALVATLAIAAVLLRGFAKLAAVGLVFLAALLANRLLLRKFGAKSPKPAAPSPGV</sequence>
<keyword evidence="4 7" id="KW-0812">Transmembrane</keyword>
<feature type="transmembrane region" description="Helical" evidence="7">
    <location>
        <begin position="295"/>
        <end position="314"/>
    </location>
</feature>